<evidence type="ECO:0000313" key="1">
    <source>
        <dbReference type="EMBL" id="AKB14335.1"/>
    </source>
</evidence>
<accession>A0A0E3KZM3</accession>
<evidence type="ECO:0000313" key="2">
    <source>
        <dbReference type="Proteomes" id="UP000056925"/>
    </source>
</evidence>
<dbReference type="GeneID" id="41601271"/>
<dbReference type="EMBL" id="CP009502">
    <property type="protein sequence ID" value="AKB14335.1"/>
    <property type="molecule type" value="Genomic_DNA"/>
</dbReference>
<sequence length="91" mass="10389">MSFSTVDFKAFEKKAASAIDSAESLEEIETFLRSQPGVKSVQLGDYLMKSNPPQREFIVEFSMQDGSTVKKIVNIFDLGNQRFEFNELRDE</sequence>
<gene>
    <name evidence="1" type="ORF">MSTHC_0017</name>
</gene>
<dbReference type="Proteomes" id="UP000056925">
    <property type="component" value="Chromosome"/>
</dbReference>
<name>A0A0E3KZM3_METTE</name>
<dbReference type="PATRIC" id="fig|1434121.4.peg.23"/>
<reference evidence="1 2" key="1">
    <citation type="submission" date="2014-07" db="EMBL/GenBank/DDBJ databases">
        <title>Methanogenic archaea and the global carbon cycle.</title>
        <authorList>
            <person name="Henriksen J.R."/>
            <person name="Luke J."/>
            <person name="Reinhart S."/>
            <person name="Benedict M.N."/>
            <person name="Youngblut N.D."/>
            <person name="Metcalf M.E."/>
            <person name="Whitaker R.J."/>
            <person name="Metcalf W.W."/>
        </authorList>
    </citation>
    <scope>NUCLEOTIDE SEQUENCE [LARGE SCALE GENOMIC DNA]</scope>
    <source>
        <strain evidence="1 2">CHTI-55</strain>
    </source>
</reference>
<organism evidence="1 2">
    <name type="scientific">Methanosarcina thermophila CHTI-55</name>
    <dbReference type="NCBI Taxonomy" id="1434121"/>
    <lineage>
        <taxon>Archaea</taxon>
        <taxon>Methanobacteriati</taxon>
        <taxon>Methanobacteriota</taxon>
        <taxon>Stenosarchaea group</taxon>
        <taxon>Methanomicrobia</taxon>
        <taxon>Methanosarcinales</taxon>
        <taxon>Methanosarcinaceae</taxon>
        <taxon>Methanosarcina</taxon>
    </lineage>
</organism>
<dbReference type="KEGG" id="mthe:MSTHC_0017"/>
<dbReference type="AlphaFoldDB" id="A0A0E3KZM3"/>
<dbReference type="HOGENOM" id="CLU_2420102_0_0_2"/>
<dbReference type="RefSeq" id="WP_048166623.1">
    <property type="nucleotide sequence ID" value="NZ_CP009502.1"/>
</dbReference>
<protein>
    <submittedName>
        <fullName evidence="1">Uncharacterized protein</fullName>
    </submittedName>
</protein>
<proteinExistence type="predicted"/>